<dbReference type="RefSeq" id="WP_110476588.1">
    <property type="nucleotide sequence ID" value="NZ_BMWQ01000015.1"/>
</dbReference>
<dbReference type="Proteomes" id="UP000248054">
    <property type="component" value="Unassembled WGS sequence"/>
</dbReference>
<dbReference type="OrthoDB" id="4827574at2"/>
<protein>
    <submittedName>
        <fullName evidence="2">Suppressor of fused protein SUFU</fullName>
    </submittedName>
</protein>
<reference evidence="2 3" key="1">
    <citation type="submission" date="2018-06" db="EMBL/GenBank/DDBJ databases">
        <title>Genomic Encyclopedia of Type Strains, Phase III (KMG-III): the genomes of soil and plant-associated and newly described type strains.</title>
        <authorList>
            <person name="Whitman W."/>
        </authorList>
    </citation>
    <scope>NUCLEOTIDE SEQUENCE [LARGE SCALE GENOMIC DNA]</scope>
    <source>
        <strain evidence="2 3">CECT 7945</strain>
    </source>
</reference>
<accession>A0A2V4X486</accession>
<gene>
    <name evidence="2" type="ORF">DFQ11_1156</name>
</gene>
<dbReference type="InterPro" id="IPR020941">
    <property type="entry name" value="SUFU-like_domain"/>
</dbReference>
<dbReference type="Pfam" id="PF05076">
    <property type="entry name" value="SUFU"/>
    <property type="match status" value="1"/>
</dbReference>
<proteinExistence type="predicted"/>
<sequence length="233" mass="27370">MAEYKNPFSDRKHYYEHTEWIAEHLDQFFDENLTTVFHEIPTFDIHLDVYFIKPKNAPFNILLTSGMSTLKMNVSEQVENPEELEFAELMILIPKDIEFDQIYTGENKNDWIITMLKRTAKFPHFYDTWIGIGHTIQAEEDLTPYGTDTDYVGALILPSVTFGNDFTEIKKNGRKINIYNVLPLYKNEMEFKIENGYNKLLDLLIKSNGKEMLDLNRENLISKKSIWNKILGK</sequence>
<name>A0A2V4X486_9FLAO</name>
<comment type="caution">
    <text evidence="2">The sequence shown here is derived from an EMBL/GenBank/DDBJ whole genome shotgun (WGS) entry which is preliminary data.</text>
</comment>
<organism evidence="2 3">
    <name type="scientific">Winogradskyella epiphytica</name>
    <dbReference type="NCBI Taxonomy" id="262005"/>
    <lineage>
        <taxon>Bacteria</taxon>
        <taxon>Pseudomonadati</taxon>
        <taxon>Bacteroidota</taxon>
        <taxon>Flavobacteriia</taxon>
        <taxon>Flavobacteriales</taxon>
        <taxon>Flavobacteriaceae</taxon>
        <taxon>Winogradskyella</taxon>
    </lineage>
</organism>
<keyword evidence="3" id="KW-1185">Reference proteome</keyword>
<evidence type="ECO:0000313" key="3">
    <source>
        <dbReference type="Proteomes" id="UP000248054"/>
    </source>
</evidence>
<dbReference type="EMBL" id="QJTD01000015">
    <property type="protein sequence ID" value="PYE79001.1"/>
    <property type="molecule type" value="Genomic_DNA"/>
</dbReference>
<evidence type="ECO:0000313" key="2">
    <source>
        <dbReference type="EMBL" id="PYE79001.1"/>
    </source>
</evidence>
<dbReference type="AlphaFoldDB" id="A0A2V4X486"/>
<feature type="domain" description="Suppressor of fused-like" evidence="1">
    <location>
        <begin position="45"/>
        <end position="218"/>
    </location>
</feature>
<evidence type="ECO:0000259" key="1">
    <source>
        <dbReference type="Pfam" id="PF05076"/>
    </source>
</evidence>